<evidence type="ECO:0000313" key="2">
    <source>
        <dbReference type="Proteomes" id="UP000075683"/>
    </source>
</evidence>
<dbReference type="AlphaFoldDB" id="A0A150MCP5"/>
<gene>
    <name evidence="1" type="ORF">B4135_1366</name>
</gene>
<reference evidence="1 2" key="1">
    <citation type="submission" date="2016-01" db="EMBL/GenBank/DDBJ databases">
        <title>Draft Genome Sequences of Seven Thermophilic Sporeformers Isolated from Foods.</title>
        <authorList>
            <person name="Berendsen E.M."/>
            <person name="Wells-Bennik M.H."/>
            <person name="Krawcyk A.O."/>
            <person name="De Jong A."/>
            <person name="Holsappel S."/>
            <person name="Eijlander R.T."/>
            <person name="Kuipers O.P."/>
        </authorList>
    </citation>
    <scope>NUCLEOTIDE SEQUENCE [LARGE SCALE GENOMIC DNA]</scope>
    <source>
        <strain evidence="1 2">B4135</strain>
    </source>
</reference>
<dbReference type="STRING" id="301148.B4135_1366"/>
<organism evidence="1 2">
    <name type="scientific">Caldibacillus debilis</name>
    <dbReference type="NCBI Taxonomy" id="301148"/>
    <lineage>
        <taxon>Bacteria</taxon>
        <taxon>Bacillati</taxon>
        <taxon>Bacillota</taxon>
        <taxon>Bacilli</taxon>
        <taxon>Bacillales</taxon>
        <taxon>Bacillaceae</taxon>
        <taxon>Caldibacillus</taxon>
    </lineage>
</organism>
<evidence type="ECO:0000313" key="1">
    <source>
        <dbReference type="EMBL" id="KYD22236.1"/>
    </source>
</evidence>
<sequence length="41" mass="4832">MIVVFVPRQKSSGIRWWTRHLIRQEQIRCPFSGASFPPESC</sequence>
<comment type="caution">
    <text evidence="1">The sequence shown here is derived from an EMBL/GenBank/DDBJ whole genome shotgun (WGS) entry which is preliminary data.</text>
</comment>
<accession>A0A150MCP5</accession>
<name>A0A150MCP5_9BACI</name>
<protein>
    <submittedName>
        <fullName evidence="1">Uncharacterized protein</fullName>
    </submittedName>
</protein>
<dbReference type="Proteomes" id="UP000075683">
    <property type="component" value="Unassembled WGS sequence"/>
</dbReference>
<proteinExistence type="predicted"/>
<dbReference type="EMBL" id="LQYT01000012">
    <property type="protein sequence ID" value="KYD22236.1"/>
    <property type="molecule type" value="Genomic_DNA"/>
</dbReference>